<reference evidence="3" key="1">
    <citation type="submission" date="2012-08" db="EMBL/GenBank/DDBJ databases">
        <title>Sequences comparision among Chrysodeixis chalcites nucleopolyhedrovirus genotypes from a field strain of the Canary Islands.</title>
        <authorList>
            <person name="Bernal A."/>
            <person name="Simon O."/>
            <person name="Palma L."/>
            <person name="Williams T."/>
            <person name="Caballero P."/>
        </authorList>
    </citation>
    <scope>NUCLEOTIDE SEQUENCE</scope>
    <source>
        <strain evidence="3">TF1</strain>
    </source>
</reference>
<protein>
    <submittedName>
        <fullName evidence="3">Uncharacterized protein</fullName>
    </submittedName>
</protein>
<dbReference type="EMBL" id="JX560539">
    <property type="protein sequence ID" value="AGE61267.1"/>
    <property type="molecule type" value="Genomic_DNA"/>
</dbReference>
<evidence type="ECO:0000313" key="3">
    <source>
        <dbReference type="EMBL" id="AGE61565.1"/>
    </source>
</evidence>
<feature type="region of interest" description="Disordered" evidence="1">
    <location>
        <begin position="98"/>
        <end position="121"/>
    </location>
</feature>
<evidence type="ECO:0000256" key="1">
    <source>
        <dbReference type="SAM" id="MobiDB-lite"/>
    </source>
</evidence>
<dbReference type="EMBL" id="JX560540">
    <property type="protein sequence ID" value="AGE61417.1"/>
    <property type="molecule type" value="Genomic_DNA"/>
</dbReference>
<dbReference type="EMBL" id="JX560542">
    <property type="protein sequence ID" value="AGE61716.1"/>
    <property type="molecule type" value="Genomic_DNA"/>
</dbReference>
<dbReference type="EMBL" id="JX560541">
    <property type="protein sequence ID" value="AGE61565.1"/>
    <property type="molecule type" value="Genomic_DNA"/>
</dbReference>
<sequence length="214" mass="24222">MFVIFRYKVICLIKYISKIYQSCRVTQISIESDKMPKLKKIPKKPVDDHLGILRYFKIIRKPVCAINELPPKEDQKKEDDIIIHLSSDAPDNSFNFDFELSDDSSDSDSDDSSDSDSDSSNALSGLDKVLLNSSNNNAADKNAIFICPNTQKLNSSGSAIIGMNRPNLTIEDSDNSNDEEVYVPTSRRPIKPAANYQKIKQQLKQQLDQILYRL</sequence>
<organism evidence="3">
    <name type="scientific">Chrysodeixis chalcites nucleopolyhedrovirus</name>
    <dbReference type="NCBI Taxonomy" id="320432"/>
    <lineage>
        <taxon>Viruses</taxon>
        <taxon>Viruses incertae sedis</taxon>
        <taxon>Naldaviricetes</taxon>
        <taxon>Lefavirales</taxon>
        <taxon>Baculoviridae</taxon>
        <taxon>Alphabaculovirus</taxon>
        <taxon>Alphabaculovirus chrychalcites</taxon>
    </lineage>
</organism>
<feature type="compositionally biased region" description="Acidic residues" evidence="1">
    <location>
        <begin position="99"/>
        <end position="117"/>
    </location>
</feature>
<proteinExistence type="predicted"/>
<accession>T1R054</accession>
<evidence type="ECO:0000313" key="2">
    <source>
        <dbReference type="EMBL" id="AGE61267.1"/>
    </source>
</evidence>
<name>T1R054_9ABAC</name>
<reference evidence="2" key="2">
    <citation type="journal article" date="2013" name="Genome Announc.">
        <title>Complete Genome Sequences of Five Chrysodeixis chalcites Nucleopolyhedrovirus Genotypes from a Canary Islands Isolate.</title>
        <authorList>
            <person name="Bernal A."/>
            <person name="Williams T."/>
            <person name="Munoz D."/>
            <person name="Caballero P."/>
            <person name="Simon O."/>
        </authorList>
    </citation>
    <scope>NUCLEOTIDE SEQUENCE</scope>
    <source>
        <strain evidence="2">TF1</strain>
    </source>
</reference>